<proteinExistence type="predicted"/>
<dbReference type="GO" id="GO:0005975">
    <property type="term" value="P:carbohydrate metabolic process"/>
    <property type="evidence" value="ECO:0007669"/>
    <property type="project" value="InterPro"/>
</dbReference>
<evidence type="ECO:0000313" key="7">
    <source>
        <dbReference type="Proteomes" id="UP000253153"/>
    </source>
</evidence>
<gene>
    <name evidence="6" type="ORF">FIESC28_03785</name>
</gene>
<dbReference type="GeneID" id="41993230"/>
<dbReference type="Pfam" id="PF00722">
    <property type="entry name" value="Glyco_hydro_16"/>
    <property type="match status" value="1"/>
</dbReference>
<evidence type="ECO:0000259" key="5">
    <source>
        <dbReference type="PROSITE" id="PS51762"/>
    </source>
</evidence>
<dbReference type="InterPro" id="IPR008264">
    <property type="entry name" value="Beta_glucanase"/>
</dbReference>
<feature type="region of interest" description="Disordered" evidence="3">
    <location>
        <begin position="189"/>
        <end position="211"/>
    </location>
</feature>
<name>A0A366S3S4_9HYPO</name>
<dbReference type="InterPro" id="IPR000757">
    <property type="entry name" value="Beta-glucanase-like"/>
</dbReference>
<feature type="signal peptide" evidence="4">
    <location>
        <begin position="1"/>
        <end position="21"/>
    </location>
</feature>
<feature type="domain" description="GH16" evidence="5">
    <location>
        <begin position="84"/>
        <end position="294"/>
    </location>
</feature>
<protein>
    <recommendedName>
        <fullName evidence="5">GH16 domain-containing protein</fullName>
    </recommendedName>
</protein>
<evidence type="ECO:0000256" key="3">
    <source>
        <dbReference type="SAM" id="MobiDB-lite"/>
    </source>
</evidence>
<dbReference type="OrthoDB" id="4388755at2759"/>
<organism evidence="6 7">
    <name type="scientific">Fusarium coffeatum</name>
    <dbReference type="NCBI Taxonomy" id="231269"/>
    <lineage>
        <taxon>Eukaryota</taxon>
        <taxon>Fungi</taxon>
        <taxon>Dikarya</taxon>
        <taxon>Ascomycota</taxon>
        <taxon>Pezizomycotina</taxon>
        <taxon>Sordariomycetes</taxon>
        <taxon>Hypocreomycetidae</taxon>
        <taxon>Hypocreales</taxon>
        <taxon>Nectriaceae</taxon>
        <taxon>Fusarium</taxon>
        <taxon>Fusarium incarnatum-equiseti species complex</taxon>
    </lineage>
</organism>
<dbReference type="PROSITE" id="PS51762">
    <property type="entry name" value="GH16_2"/>
    <property type="match status" value="1"/>
</dbReference>
<keyword evidence="1" id="KW-0378">Hydrolase</keyword>
<reference evidence="6 7" key="1">
    <citation type="submission" date="2018-06" db="EMBL/GenBank/DDBJ databases">
        <title>Fusarium incarnatum-equiseti species complex species 28.</title>
        <authorList>
            <person name="Gardiner D.M."/>
        </authorList>
    </citation>
    <scope>NUCLEOTIDE SEQUENCE [LARGE SCALE GENOMIC DNA]</scope>
    <source>
        <strain evidence="6 7">FIESC_28</strain>
    </source>
</reference>
<feature type="chain" id="PRO_5016735882" description="GH16 domain-containing protein" evidence="4">
    <location>
        <begin position="22"/>
        <end position="343"/>
    </location>
</feature>
<dbReference type="PANTHER" id="PTHR38121">
    <property type="entry name" value="GH16 DOMAIN-CONTAINING PROTEIN"/>
    <property type="match status" value="1"/>
</dbReference>
<accession>A0A366S3S4</accession>
<evidence type="ECO:0000313" key="6">
    <source>
        <dbReference type="EMBL" id="RBR23406.1"/>
    </source>
</evidence>
<dbReference type="PRINTS" id="PR00737">
    <property type="entry name" value="GLHYDRLASE16"/>
</dbReference>
<dbReference type="CDD" id="cd00413">
    <property type="entry name" value="Glyco_hydrolase_16"/>
    <property type="match status" value="1"/>
</dbReference>
<sequence>MARLAIFIRLAALFSAVTVAAEDGCSAYSIDGPHNATFDFYRFYDFRSAPATDEILTGDPAAENREQPDILAASRLISNSSWRDDWKVTVKYQGQPNEKALARHYVADHVFLDKPGDDTQLVLYTDRLRNETQQAGEVYFSESLVDSISLRVYARISGSPGAVAGFFTYYNDTQETDIEVLTKEEDDRVQFSNQPTENQTTWTTIPGSTHNETRSGSYRDWTVYRLDWLREQGLTAWYVDGELMKTSKMNVPVTPSTVYINMWSNGGSFSGRMDYNTNATLEIGWIQMAFNASGVEAETDRENGSRSVCSIEDGKAEPTSSGVKMGVGSWLWTLSLVVFVSIL</sequence>
<keyword evidence="2" id="KW-0326">Glycosidase</keyword>
<evidence type="ECO:0000256" key="4">
    <source>
        <dbReference type="SAM" id="SignalP"/>
    </source>
</evidence>
<keyword evidence="4" id="KW-0732">Signal</keyword>
<dbReference type="RefSeq" id="XP_031017997.1">
    <property type="nucleotide sequence ID" value="XM_031157934.1"/>
</dbReference>
<dbReference type="InterPro" id="IPR013320">
    <property type="entry name" value="ConA-like_dom_sf"/>
</dbReference>
<dbReference type="GO" id="GO:0004553">
    <property type="term" value="F:hydrolase activity, hydrolyzing O-glycosyl compounds"/>
    <property type="evidence" value="ECO:0007669"/>
    <property type="project" value="InterPro"/>
</dbReference>
<dbReference type="SUPFAM" id="SSF49899">
    <property type="entry name" value="Concanavalin A-like lectins/glucanases"/>
    <property type="match status" value="1"/>
</dbReference>
<dbReference type="PANTHER" id="PTHR38121:SF4">
    <property type="entry name" value="GH16 DOMAIN-CONTAINING PROTEIN-RELATED"/>
    <property type="match status" value="1"/>
</dbReference>
<evidence type="ECO:0000256" key="2">
    <source>
        <dbReference type="ARBA" id="ARBA00023295"/>
    </source>
</evidence>
<dbReference type="Gene3D" id="2.60.120.200">
    <property type="match status" value="1"/>
</dbReference>
<dbReference type="Proteomes" id="UP000253153">
    <property type="component" value="Unassembled WGS sequence"/>
</dbReference>
<dbReference type="EMBL" id="QKXC01000075">
    <property type="protein sequence ID" value="RBR23406.1"/>
    <property type="molecule type" value="Genomic_DNA"/>
</dbReference>
<evidence type="ECO:0000256" key="1">
    <source>
        <dbReference type="ARBA" id="ARBA00022801"/>
    </source>
</evidence>
<feature type="compositionally biased region" description="Polar residues" evidence="3">
    <location>
        <begin position="190"/>
        <end position="211"/>
    </location>
</feature>
<dbReference type="AlphaFoldDB" id="A0A366S3S4"/>
<keyword evidence="7" id="KW-1185">Reference proteome</keyword>
<comment type="caution">
    <text evidence="6">The sequence shown here is derived from an EMBL/GenBank/DDBJ whole genome shotgun (WGS) entry which is preliminary data.</text>
</comment>